<sequence>MSEFTDLIDWTERLCGIQYRTAAPLRWEVAVKGSGAWITVPVGFVFDVSVPHPVRWLISPHDPRYLPAACLHDWLLARLGPRPRRR</sequence>
<name>A0A1H8JJS7_9RHOB</name>
<gene>
    <name evidence="1" type="ORF">SAMN05216227_102550</name>
</gene>
<evidence type="ECO:0000313" key="1">
    <source>
        <dbReference type="EMBL" id="SEN80537.1"/>
    </source>
</evidence>
<evidence type="ECO:0008006" key="3">
    <source>
        <dbReference type="Google" id="ProtNLM"/>
    </source>
</evidence>
<dbReference type="RefSeq" id="WP_050518332.1">
    <property type="nucleotide sequence ID" value="NZ_FOCO01000025.1"/>
</dbReference>
<dbReference type="EMBL" id="FOCO01000025">
    <property type="protein sequence ID" value="SEN80537.1"/>
    <property type="molecule type" value="Genomic_DNA"/>
</dbReference>
<dbReference type="AlphaFoldDB" id="A0A1H8JJS7"/>
<accession>A0A1H8JJS7</accession>
<dbReference type="Proteomes" id="UP000183002">
    <property type="component" value="Unassembled WGS sequence"/>
</dbReference>
<protein>
    <recommendedName>
        <fullName evidence="3">DUF1353 domain-containing protein</fullName>
    </recommendedName>
</protein>
<reference evidence="1 2" key="1">
    <citation type="submission" date="2016-10" db="EMBL/GenBank/DDBJ databases">
        <authorList>
            <person name="de Groot N.N."/>
        </authorList>
    </citation>
    <scope>NUCLEOTIDE SEQUENCE [LARGE SCALE GENOMIC DNA]</scope>
    <source>
        <strain evidence="1 2">CGMCC 1.10836</strain>
    </source>
</reference>
<evidence type="ECO:0000313" key="2">
    <source>
        <dbReference type="Proteomes" id="UP000183002"/>
    </source>
</evidence>
<keyword evidence="2" id="KW-1185">Reference proteome</keyword>
<proteinExistence type="predicted"/>
<dbReference type="Pfam" id="PF07087">
    <property type="entry name" value="DUF1353"/>
    <property type="match status" value="1"/>
</dbReference>
<dbReference type="STRING" id="1077947.SAMN05216227_102550"/>
<dbReference type="InterPro" id="IPR010767">
    <property type="entry name" value="Phage_CGC-2007_Cje0229"/>
</dbReference>
<organism evidence="1 2">
    <name type="scientific">Pseudorhodobacter antarcticus</name>
    <dbReference type="NCBI Taxonomy" id="1077947"/>
    <lineage>
        <taxon>Bacteria</taxon>
        <taxon>Pseudomonadati</taxon>
        <taxon>Pseudomonadota</taxon>
        <taxon>Alphaproteobacteria</taxon>
        <taxon>Rhodobacterales</taxon>
        <taxon>Paracoccaceae</taxon>
        <taxon>Pseudorhodobacter</taxon>
    </lineage>
</organism>